<organism evidence="18 19">
    <name type="scientific">Thermanaerovibrio acidaminovorans (strain ATCC 49978 / DSM 6589 / Su883)</name>
    <name type="common">Selenomonas acidaminovorans</name>
    <dbReference type="NCBI Taxonomy" id="525903"/>
    <lineage>
        <taxon>Bacteria</taxon>
        <taxon>Thermotogati</taxon>
        <taxon>Synergistota</taxon>
        <taxon>Synergistia</taxon>
        <taxon>Synergistales</taxon>
        <taxon>Synergistaceae</taxon>
        <taxon>Thermanaerovibrio</taxon>
    </lineage>
</organism>
<dbReference type="KEGG" id="tai:Taci_1010"/>
<feature type="binding site" evidence="15">
    <location>
        <begin position="307"/>
        <end position="313"/>
    </location>
    <ligand>
        <name>NADP(+)</name>
        <dbReference type="ChEBI" id="CHEBI:58349"/>
    </ligand>
</feature>
<dbReference type="EnsemblBacteria" id="ACZ19242">
    <property type="protein sequence ID" value="ACZ19242"/>
    <property type="gene ID" value="Taci_1010"/>
</dbReference>
<name>D1B5F1_THEAS</name>
<dbReference type="Gene3D" id="3.40.140.10">
    <property type="entry name" value="Cytidine Deaminase, domain 2"/>
    <property type="match status" value="1"/>
</dbReference>
<feature type="binding site" evidence="16">
    <location>
        <position position="99"/>
    </location>
    <ligand>
        <name>Zn(2+)</name>
        <dbReference type="ChEBI" id="CHEBI:29105"/>
        <note>catalytic</note>
    </ligand>
</feature>
<evidence type="ECO:0000256" key="8">
    <source>
        <dbReference type="ARBA" id="ARBA00022801"/>
    </source>
</evidence>
<feature type="binding site" evidence="15">
    <location>
        <position position="169"/>
    </location>
    <ligand>
        <name>NADP(+)</name>
        <dbReference type="ChEBI" id="CHEBI:58349"/>
    </ligand>
</feature>
<feature type="binding site" evidence="15">
    <location>
        <position position="305"/>
    </location>
    <ligand>
        <name>substrate</name>
    </ligand>
</feature>
<evidence type="ECO:0000256" key="1">
    <source>
        <dbReference type="ARBA" id="ARBA00002151"/>
    </source>
</evidence>
<dbReference type="InterPro" id="IPR011549">
    <property type="entry name" value="RibD_C"/>
</dbReference>
<evidence type="ECO:0000256" key="2">
    <source>
        <dbReference type="ARBA" id="ARBA00004882"/>
    </source>
</evidence>
<dbReference type="GO" id="GO:0008835">
    <property type="term" value="F:diaminohydroxyphosphoribosylaminopyrimidine deaminase activity"/>
    <property type="evidence" value="ECO:0007669"/>
    <property type="project" value="UniProtKB-EC"/>
</dbReference>
<dbReference type="eggNOG" id="COG1985">
    <property type="taxonomic scope" value="Bacteria"/>
</dbReference>
<evidence type="ECO:0000256" key="7">
    <source>
        <dbReference type="ARBA" id="ARBA00022723"/>
    </source>
</evidence>
<evidence type="ECO:0000256" key="15">
    <source>
        <dbReference type="PIRSR" id="PIRSR006769-2"/>
    </source>
</evidence>
<dbReference type="PATRIC" id="fig|525903.6.peg.1008"/>
<comment type="pathway">
    <text evidence="3 13">Cofactor biosynthesis; riboflavin biosynthesis; 5-amino-6-(D-ribitylamino)uracil from GTP: step 3/4.</text>
</comment>
<keyword evidence="6 13" id="KW-0686">Riboflavin biosynthesis</keyword>
<feature type="binding site" evidence="16">
    <location>
        <position position="90"/>
    </location>
    <ligand>
        <name>Zn(2+)</name>
        <dbReference type="ChEBI" id="CHEBI:29105"/>
        <note>catalytic</note>
    </ligand>
</feature>
<dbReference type="SUPFAM" id="SSF53927">
    <property type="entry name" value="Cytidine deaminase-like"/>
    <property type="match status" value="1"/>
</dbReference>
<evidence type="ECO:0000256" key="6">
    <source>
        <dbReference type="ARBA" id="ARBA00022619"/>
    </source>
</evidence>
<dbReference type="PROSITE" id="PS00903">
    <property type="entry name" value="CYT_DCMP_DEAMINASES_1"/>
    <property type="match status" value="1"/>
</dbReference>
<dbReference type="Proteomes" id="UP000002030">
    <property type="component" value="Chromosome"/>
</dbReference>
<evidence type="ECO:0000256" key="16">
    <source>
        <dbReference type="PIRSR" id="PIRSR006769-3"/>
    </source>
</evidence>
<feature type="binding site" evidence="15">
    <location>
        <position position="219"/>
    </location>
    <ligand>
        <name>substrate</name>
    </ligand>
</feature>
<dbReference type="InterPro" id="IPR050765">
    <property type="entry name" value="Riboflavin_Biosynth_HTPR"/>
</dbReference>
<evidence type="ECO:0000256" key="11">
    <source>
        <dbReference type="ARBA" id="ARBA00023002"/>
    </source>
</evidence>
<reference evidence="18 19" key="1">
    <citation type="journal article" date="2009" name="Stand. Genomic Sci.">
        <title>Complete genome sequence of Thermanaerovibrio acidaminovorans type strain (Su883).</title>
        <authorList>
            <person name="Chovatia M."/>
            <person name="Sikorski J."/>
            <person name="Schroder M."/>
            <person name="Lapidus A."/>
            <person name="Nolan M."/>
            <person name="Tice H."/>
            <person name="Glavina Del Rio T."/>
            <person name="Copeland A."/>
            <person name="Cheng J.F."/>
            <person name="Lucas S."/>
            <person name="Chen F."/>
            <person name="Bruce D."/>
            <person name="Goodwin L."/>
            <person name="Pitluck S."/>
            <person name="Ivanova N."/>
            <person name="Mavromatis K."/>
            <person name="Ovchinnikova G."/>
            <person name="Pati A."/>
            <person name="Chen A."/>
            <person name="Palaniappan K."/>
            <person name="Land M."/>
            <person name="Hauser L."/>
            <person name="Chang Y.J."/>
            <person name="Jeffries C.D."/>
            <person name="Chain P."/>
            <person name="Saunders E."/>
            <person name="Detter J.C."/>
            <person name="Brettin T."/>
            <person name="Rohde M."/>
            <person name="Goker M."/>
            <person name="Spring S."/>
            <person name="Bristow J."/>
            <person name="Markowitz V."/>
            <person name="Hugenholtz P."/>
            <person name="Kyrpides N.C."/>
            <person name="Klenk H.P."/>
            <person name="Eisen J.A."/>
        </authorList>
    </citation>
    <scope>NUCLEOTIDE SEQUENCE [LARGE SCALE GENOMIC DNA]</scope>
    <source>
        <strain evidence="19">ATCC 49978 / DSM 6589 / Su883</strain>
    </source>
</reference>
<evidence type="ECO:0000256" key="5">
    <source>
        <dbReference type="ARBA" id="ARBA00007417"/>
    </source>
</evidence>
<dbReference type="InterPro" id="IPR016193">
    <property type="entry name" value="Cytidine_deaminase-like"/>
</dbReference>
<dbReference type="FunFam" id="3.40.140.10:FF:000025">
    <property type="entry name" value="Riboflavin biosynthesis protein RibD"/>
    <property type="match status" value="1"/>
</dbReference>
<keyword evidence="12" id="KW-0511">Multifunctional enzyme</keyword>
<dbReference type="InterPro" id="IPR024072">
    <property type="entry name" value="DHFR-like_dom_sf"/>
</dbReference>
<evidence type="ECO:0000313" key="19">
    <source>
        <dbReference type="Proteomes" id="UP000002030"/>
    </source>
</evidence>
<comment type="pathway">
    <text evidence="2 13">Cofactor biosynthesis; riboflavin biosynthesis; 5-amino-6-(D-ribitylamino)uracil from GTP: step 2/4.</text>
</comment>
<feature type="active site" description="Proton donor" evidence="14">
    <location>
        <position position="67"/>
    </location>
</feature>
<evidence type="ECO:0000256" key="4">
    <source>
        <dbReference type="ARBA" id="ARBA00005259"/>
    </source>
</evidence>
<dbReference type="NCBIfam" id="TIGR00227">
    <property type="entry name" value="ribD_Cterm"/>
    <property type="match status" value="1"/>
</dbReference>
<keyword evidence="7 13" id="KW-0479">Metal-binding</keyword>
<dbReference type="SUPFAM" id="SSF53597">
    <property type="entry name" value="Dihydrofolate reductase-like"/>
    <property type="match status" value="1"/>
</dbReference>
<comment type="similarity">
    <text evidence="5 13">In the C-terminal section; belongs to the HTP reductase family.</text>
</comment>
<comment type="catalytic activity">
    <reaction evidence="13">
        <text>5-amino-6-(5-phospho-D-ribitylamino)uracil + NADP(+) = 5-amino-6-(5-phospho-D-ribosylamino)uracil + NADPH + H(+)</text>
        <dbReference type="Rhea" id="RHEA:17845"/>
        <dbReference type="ChEBI" id="CHEBI:15378"/>
        <dbReference type="ChEBI" id="CHEBI:57783"/>
        <dbReference type="ChEBI" id="CHEBI:58349"/>
        <dbReference type="ChEBI" id="CHEBI:58421"/>
        <dbReference type="ChEBI" id="CHEBI:58453"/>
        <dbReference type="EC" id="1.1.1.193"/>
    </reaction>
</comment>
<sequence>MTKVEERNQMTRGEERAHGYFMRMALSLAIRGGTAVSPNPKVGCVIVKDGQVVGWGYHKRYGGPHAEVEALTMAGDRAQGATAYVTLEPCSHHGKTPPCAPRLVEAGIRRVVYGMMDPNPKVNGRGLEILASGGVEVVGPVMEDRCRWENRGFIRRMTLGRPWVTLKGALSVDGTTCLENGKSKWITGPLARQKAHLLRAEHDAILVGINTVINDDPALNVRSVDGDSPKKVILDGGLRVPLDAKALKDGERIVFTSTDAPKDRVEALRDMGVQVCPVPSQGGLLDLASVLSALGGMGVNSLLVEGGPRVLGAFVDRCLGDMVSLFISPSILGRGLQLCESFEIEGMENRVHIRDHSIRRAGNDIWLEGCLACSPAL</sequence>
<dbReference type="PANTHER" id="PTHR38011:SF7">
    <property type="entry name" value="2,5-DIAMINO-6-RIBOSYLAMINO-4(3H)-PYRIMIDINONE 5'-PHOSPHATE REDUCTASE"/>
    <property type="match status" value="1"/>
</dbReference>
<evidence type="ECO:0000256" key="12">
    <source>
        <dbReference type="ARBA" id="ARBA00023268"/>
    </source>
</evidence>
<dbReference type="GO" id="GO:0008270">
    <property type="term" value="F:zinc ion binding"/>
    <property type="evidence" value="ECO:0007669"/>
    <property type="project" value="InterPro"/>
</dbReference>
<comment type="cofactor">
    <cofactor evidence="13 16">
        <name>Zn(2+)</name>
        <dbReference type="ChEBI" id="CHEBI:29105"/>
    </cofactor>
    <text evidence="13 16">Binds 1 zinc ion.</text>
</comment>
<dbReference type="HOGENOM" id="CLU_036590_1_2_0"/>
<dbReference type="GO" id="GO:0009231">
    <property type="term" value="P:riboflavin biosynthetic process"/>
    <property type="evidence" value="ECO:0007669"/>
    <property type="project" value="UniProtKB-UniPathway"/>
</dbReference>
<evidence type="ECO:0000256" key="3">
    <source>
        <dbReference type="ARBA" id="ARBA00004910"/>
    </source>
</evidence>
<dbReference type="CDD" id="cd01284">
    <property type="entry name" value="Riboflavin_deaminase-reductase"/>
    <property type="match status" value="1"/>
</dbReference>
<dbReference type="OrthoDB" id="9800865at2"/>
<comment type="similarity">
    <text evidence="4 13">In the N-terminal section; belongs to the cytidine and deoxycytidylate deaminase family.</text>
</comment>
<protein>
    <recommendedName>
        <fullName evidence="13">Riboflavin biosynthesis protein RibD</fullName>
    </recommendedName>
    <domain>
        <recommendedName>
            <fullName evidence="13">Diaminohydroxyphosphoribosylaminopyrimidine deaminase</fullName>
            <shortName evidence="13">DRAP deaminase</shortName>
            <ecNumber evidence="13">3.5.4.26</ecNumber>
        </recommendedName>
        <alternativeName>
            <fullName evidence="13">Riboflavin-specific deaminase</fullName>
        </alternativeName>
    </domain>
    <domain>
        <recommendedName>
            <fullName evidence="13">5-amino-6-(5-phosphoribosylamino)uracil reductase</fullName>
            <ecNumber evidence="13">1.1.1.193</ecNumber>
        </recommendedName>
        <alternativeName>
            <fullName evidence="13">HTP reductase</fullName>
        </alternativeName>
    </domain>
</protein>
<feature type="binding site" evidence="15">
    <location>
        <position position="215"/>
    </location>
    <ligand>
        <name>NADP(+)</name>
        <dbReference type="ChEBI" id="CHEBI:58349"/>
    </ligand>
</feature>
<feature type="domain" description="CMP/dCMP-type deaminase" evidence="17">
    <location>
        <begin position="16"/>
        <end position="138"/>
    </location>
</feature>
<dbReference type="InterPro" id="IPR016192">
    <property type="entry name" value="APOBEC/CMP_deaminase_Zn-bd"/>
</dbReference>
<dbReference type="EMBL" id="CP001818">
    <property type="protein sequence ID" value="ACZ19242.1"/>
    <property type="molecule type" value="Genomic_DNA"/>
</dbReference>
<dbReference type="InterPro" id="IPR004794">
    <property type="entry name" value="Eubact_RibD"/>
</dbReference>
<dbReference type="STRING" id="525903.Taci_1010"/>
<dbReference type="eggNOG" id="COG0117">
    <property type="taxonomic scope" value="Bacteria"/>
</dbReference>
<feature type="binding site" evidence="15">
    <location>
        <position position="185"/>
    </location>
    <ligand>
        <name>NADP(+)</name>
        <dbReference type="ChEBI" id="CHEBI:58349"/>
    </ligand>
</feature>
<keyword evidence="9 13" id="KW-0862">Zinc</keyword>
<evidence type="ECO:0000313" key="18">
    <source>
        <dbReference type="EMBL" id="ACZ19242.1"/>
    </source>
</evidence>
<dbReference type="Pfam" id="PF01872">
    <property type="entry name" value="RibD_C"/>
    <property type="match status" value="1"/>
</dbReference>
<comment type="catalytic activity">
    <reaction evidence="13">
        <text>2,5-diamino-6-hydroxy-4-(5-phosphoribosylamino)-pyrimidine + H2O + H(+) = 5-amino-6-(5-phospho-D-ribosylamino)uracil + NH4(+)</text>
        <dbReference type="Rhea" id="RHEA:21868"/>
        <dbReference type="ChEBI" id="CHEBI:15377"/>
        <dbReference type="ChEBI" id="CHEBI:15378"/>
        <dbReference type="ChEBI" id="CHEBI:28938"/>
        <dbReference type="ChEBI" id="CHEBI:58453"/>
        <dbReference type="ChEBI" id="CHEBI:58614"/>
        <dbReference type="EC" id="3.5.4.26"/>
    </reaction>
</comment>
<feature type="binding site" evidence="15">
    <location>
        <position position="183"/>
    </location>
    <ligand>
        <name>substrate</name>
    </ligand>
</feature>
<dbReference type="PROSITE" id="PS51747">
    <property type="entry name" value="CYT_DCMP_DEAMINASES_2"/>
    <property type="match status" value="1"/>
</dbReference>
<keyword evidence="8 13" id="KW-0378">Hydrolase</keyword>
<accession>D1B5F1</accession>
<feature type="binding site" evidence="15">
    <location>
        <position position="222"/>
    </location>
    <ligand>
        <name>substrate</name>
    </ligand>
</feature>
<dbReference type="EC" id="3.5.4.26" evidence="13"/>
<evidence type="ECO:0000259" key="17">
    <source>
        <dbReference type="PROSITE" id="PS51747"/>
    </source>
</evidence>
<dbReference type="GO" id="GO:0008703">
    <property type="term" value="F:5-amino-6-(5-phosphoribosylamino)uracil reductase activity"/>
    <property type="evidence" value="ECO:0007669"/>
    <property type="project" value="UniProtKB-EC"/>
</dbReference>
<proteinExistence type="inferred from homology"/>
<dbReference type="EC" id="1.1.1.193" evidence="13"/>
<evidence type="ECO:0000256" key="9">
    <source>
        <dbReference type="ARBA" id="ARBA00022833"/>
    </source>
</evidence>
<feature type="binding site" evidence="15">
    <location>
        <position position="199"/>
    </location>
    <ligand>
        <name>NADP(+)</name>
        <dbReference type="ChEBI" id="CHEBI:58349"/>
    </ligand>
</feature>
<keyword evidence="11 13" id="KW-0560">Oxidoreductase</keyword>
<dbReference type="Gene3D" id="3.40.430.10">
    <property type="entry name" value="Dihydrofolate Reductase, subunit A"/>
    <property type="match status" value="1"/>
</dbReference>
<feature type="binding site" evidence="16">
    <location>
        <position position="65"/>
    </location>
    <ligand>
        <name>Zn(2+)</name>
        <dbReference type="ChEBI" id="CHEBI:29105"/>
        <note>catalytic</note>
    </ligand>
</feature>
<evidence type="ECO:0000256" key="10">
    <source>
        <dbReference type="ARBA" id="ARBA00022857"/>
    </source>
</evidence>
<dbReference type="GO" id="GO:0050661">
    <property type="term" value="F:NADP binding"/>
    <property type="evidence" value="ECO:0007669"/>
    <property type="project" value="InterPro"/>
</dbReference>
<dbReference type="NCBIfam" id="TIGR00326">
    <property type="entry name" value="eubact_ribD"/>
    <property type="match status" value="1"/>
</dbReference>
<dbReference type="InterPro" id="IPR002125">
    <property type="entry name" value="CMP_dCMP_dom"/>
</dbReference>
<dbReference type="UniPathway" id="UPA00275">
    <property type="reaction ID" value="UER00401"/>
</dbReference>
<evidence type="ECO:0000256" key="13">
    <source>
        <dbReference type="PIRNR" id="PIRNR006769"/>
    </source>
</evidence>
<keyword evidence="10 13" id="KW-0521">NADP</keyword>
<feature type="binding site" evidence="15">
    <location>
        <position position="211"/>
    </location>
    <ligand>
        <name>NADP(+)</name>
        <dbReference type="ChEBI" id="CHEBI:58349"/>
    </ligand>
</feature>
<dbReference type="AlphaFoldDB" id="D1B5F1"/>
<dbReference type="PIRSF" id="PIRSF006769">
    <property type="entry name" value="RibD"/>
    <property type="match status" value="1"/>
</dbReference>
<evidence type="ECO:0000256" key="14">
    <source>
        <dbReference type="PIRSR" id="PIRSR006769-1"/>
    </source>
</evidence>
<comment type="function">
    <text evidence="1 13">Converts 2,5-diamino-6-(ribosylamino)-4(3h)-pyrimidinone 5'-phosphate into 5-amino-6-(ribosylamino)-2,4(1h,3h)-pyrimidinedione 5'-phosphate.</text>
</comment>
<gene>
    <name evidence="18" type="ordered locus">Taci_1010</name>
</gene>
<dbReference type="Pfam" id="PF00383">
    <property type="entry name" value="dCMP_cyt_deam_1"/>
    <property type="match status" value="1"/>
</dbReference>
<dbReference type="InterPro" id="IPR002734">
    <property type="entry name" value="RibDG_C"/>
</dbReference>
<dbReference type="PANTHER" id="PTHR38011">
    <property type="entry name" value="DIHYDROFOLATE REDUCTASE FAMILY PROTEIN (AFU_ORTHOLOGUE AFUA_8G06820)"/>
    <property type="match status" value="1"/>
</dbReference>
<keyword evidence="19" id="KW-1185">Reference proteome</keyword>